<organism evidence="12 13">
    <name type="scientific">Mythimna separata</name>
    <name type="common">Oriental armyworm</name>
    <name type="synonym">Pseudaletia separata</name>
    <dbReference type="NCBI Taxonomy" id="271217"/>
    <lineage>
        <taxon>Eukaryota</taxon>
        <taxon>Metazoa</taxon>
        <taxon>Ecdysozoa</taxon>
        <taxon>Arthropoda</taxon>
        <taxon>Hexapoda</taxon>
        <taxon>Insecta</taxon>
        <taxon>Pterygota</taxon>
        <taxon>Neoptera</taxon>
        <taxon>Endopterygota</taxon>
        <taxon>Lepidoptera</taxon>
        <taxon>Glossata</taxon>
        <taxon>Ditrysia</taxon>
        <taxon>Noctuoidea</taxon>
        <taxon>Noctuidae</taxon>
        <taxon>Noctuinae</taxon>
        <taxon>Hadenini</taxon>
        <taxon>Mythimna</taxon>
    </lineage>
</organism>
<dbReference type="EMBL" id="JARGEI010000003">
    <property type="protein sequence ID" value="KAJ8734410.1"/>
    <property type="molecule type" value="Genomic_DNA"/>
</dbReference>
<name>A0AAD8DZG8_MYTSE</name>
<evidence type="ECO:0000259" key="10">
    <source>
        <dbReference type="PROSITE" id="PS50878"/>
    </source>
</evidence>
<dbReference type="Pfam" id="PF00665">
    <property type="entry name" value="rve"/>
    <property type="match status" value="1"/>
</dbReference>
<dbReference type="PANTHER" id="PTHR37984:SF5">
    <property type="entry name" value="PROTEIN NYNRIN-LIKE"/>
    <property type="match status" value="1"/>
</dbReference>
<keyword evidence="7" id="KW-0863">Zinc-finger</keyword>
<evidence type="ECO:0000256" key="2">
    <source>
        <dbReference type="ARBA" id="ARBA00022679"/>
    </source>
</evidence>
<feature type="domain" description="CCHC-type" evidence="9">
    <location>
        <begin position="228"/>
        <end position="244"/>
    </location>
</feature>
<evidence type="ECO:0000313" key="12">
    <source>
        <dbReference type="EMBL" id="KAJ8734410.1"/>
    </source>
</evidence>
<dbReference type="InterPro" id="IPR021109">
    <property type="entry name" value="Peptidase_aspartic_dom_sf"/>
</dbReference>
<dbReference type="Proteomes" id="UP001231518">
    <property type="component" value="Chromosome 5"/>
</dbReference>
<dbReference type="InterPro" id="IPR041588">
    <property type="entry name" value="Integrase_H2C2"/>
</dbReference>
<dbReference type="PROSITE" id="PS50878">
    <property type="entry name" value="RT_POL"/>
    <property type="match status" value="1"/>
</dbReference>
<dbReference type="InterPro" id="IPR001878">
    <property type="entry name" value="Znf_CCHC"/>
</dbReference>
<dbReference type="SUPFAM" id="SSF53098">
    <property type="entry name" value="Ribonuclease H-like"/>
    <property type="match status" value="1"/>
</dbReference>
<keyword evidence="7" id="KW-0479">Metal-binding</keyword>
<dbReference type="InterPro" id="IPR043502">
    <property type="entry name" value="DNA/RNA_pol_sf"/>
</dbReference>
<dbReference type="GO" id="GO:0004519">
    <property type="term" value="F:endonuclease activity"/>
    <property type="evidence" value="ECO:0007669"/>
    <property type="project" value="UniProtKB-KW"/>
</dbReference>
<feature type="region of interest" description="Disordered" evidence="8">
    <location>
        <begin position="1269"/>
        <end position="1364"/>
    </location>
</feature>
<evidence type="ECO:0000256" key="3">
    <source>
        <dbReference type="ARBA" id="ARBA00022695"/>
    </source>
</evidence>
<evidence type="ECO:0000256" key="6">
    <source>
        <dbReference type="ARBA" id="ARBA00023268"/>
    </source>
</evidence>
<dbReference type="SMART" id="SM00343">
    <property type="entry name" value="ZnF_C2HC"/>
    <property type="match status" value="2"/>
</dbReference>
<dbReference type="PROSITE" id="PS50158">
    <property type="entry name" value="ZF_CCHC"/>
    <property type="match status" value="1"/>
</dbReference>
<dbReference type="Pfam" id="PF17921">
    <property type="entry name" value="Integrase_H2C2"/>
    <property type="match status" value="1"/>
</dbReference>
<dbReference type="SUPFAM" id="SSF50630">
    <property type="entry name" value="Acid proteases"/>
    <property type="match status" value="1"/>
</dbReference>
<keyword evidence="3" id="KW-0548">Nucleotidyltransferase</keyword>
<dbReference type="GO" id="GO:0042575">
    <property type="term" value="C:DNA polymerase complex"/>
    <property type="evidence" value="ECO:0007669"/>
    <property type="project" value="UniProtKB-ARBA"/>
</dbReference>
<protein>
    <recommendedName>
        <fullName evidence="1">RNA-directed DNA polymerase</fullName>
        <ecNumber evidence="1">2.7.7.49</ecNumber>
    </recommendedName>
</protein>
<dbReference type="CDD" id="cd01647">
    <property type="entry name" value="RT_LTR"/>
    <property type="match status" value="1"/>
</dbReference>
<feature type="domain" description="Reverse transcriptase" evidence="10">
    <location>
        <begin position="459"/>
        <end position="637"/>
    </location>
</feature>
<dbReference type="Pfam" id="PF00078">
    <property type="entry name" value="RVT_1"/>
    <property type="match status" value="1"/>
</dbReference>
<dbReference type="InterPro" id="IPR043128">
    <property type="entry name" value="Rev_trsase/Diguanyl_cyclase"/>
</dbReference>
<evidence type="ECO:0000313" key="13">
    <source>
        <dbReference type="Proteomes" id="UP001231518"/>
    </source>
</evidence>
<dbReference type="FunFam" id="3.30.70.270:FF:000026">
    <property type="entry name" value="Transposon Ty3-G Gag-Pol polyprotein"/>
    <property type="match status" value="1"/>
</dbReference>
<dbReference type="PANTHER" id="PTHR37984">
    <property type="entry name" value="PROTEIN CBG26694"/>
    <property type="match status" value="1"/>
</dbReference>
<dbReference type="Gene3D" id="2.40.70.10">
    <property type="entry name" value="Acid Proteases"/>
    <property type="match status" value="1"/>
</dbReference>
<keyword evidence="7" id="KW-0862">Zinc</keyword>
<dbReference type="CDD" id="cd09274">
    <property type="entry name" value="RNase_HI_RT_Ty3"/>
    <property type="match status" value="1"/>
</dbReference>
<keyword evidence="5" id="KW-0255">Endonuclease</keyword>
<proteinExistence type="predicted"/>
<dbReference type="FunFam" id="3.30.420.10:FF:000063">
    <property type="entry name" value="Retrovirus-related Pol polyprotein from transposon 297-like Protein"/>
    <property type="match status" value="1"/>
</dbReference>
<dbReference type="Pfam" id="PF17919">
    <property type="entry name" value="RT_RNaseH_2"/>
    <property type="match status" value="1"/>
</dbReference>
<evidence type="ECO:0000256" key="7">
    <source>
        <dbReference type="PROSITE-ProRule" id="PRU00047"/>
    </source>
</evidence>
<dbReference type="InterPro" id="IPR050951">
    <property type="entry name" value="Retrovirus_Pol_polyprotein"/>
</dbReference>
<evidence type="ECO:0000256" key="4">
    <source>
        <dbReference type="ARBA" id="ARBA00022722"/>
    </source>
</evidence>
<dbReference type="InterPro" id="IPR041577">
    <property type="entry name" value="RT_RNaseH_2"/>
</dbReference>
<dbReference type="GO" id="GO:0015074">
    <property type="term" value="P:DNA integration"/>
    <property type="evidence" value="ECO:0007669"/>
    <property type="project" value="InterPro"/>
</dbReference>
<dbReference type="Gene3D" id="3.30.70.270">
    <property type="match status" value="2"/>
</dbReference>
<dbReference type="InterPro" id="IPR012337">
    <property type="entry name" value="RNaseH-like_sf"/>
</dbReference>
<dbReference type="InterPro" id="IPR036397">
    <property type="entry name" value="RNaseH_sf"/>
</dbReference>
<evidence type="ECO:0000259" key="9">
    <source>
        <dbReference type="PROSITE" id="PS50158"/>
    </source>
</evidence>
<dbReference type="CDD" id="cd05484">
    <property type="entry name" value="retropepsin_like_LTR_2"/>
    <property type="match status" value="1"/>
</dbReference>
<sequence>MSTSGPTYGVLQTFDHQTQEWGSFKSRLNQWFIANDITSLTDKASVKRRAILLTSLCESSFKLASDLALPKKVEELEYDELVKILDDHFTPKRLGFAEKSAFYAAVQRPGESHTQWAARLRGLAAHCEFKNLEEALLDKFIMGMAAGRERDKLFVQNQRELTLAKAIDLAESVRCARQASSQAAPGASNADAASHADADAVFNIKKEKCSVCGFNNHKSNQCRFKNYKCKKCNTKGHLRKMCPNGEKIKYVDEGPVDDAGGDDGEFFYNIRCIKGKPMTERVMISGLALEFEIDSGSAVSVISENTYKSYFKELPLSVTNKKLFSYTGENIKTLGIVLLPISYNGRTEVLNVYVVHAGGPPLLGRDFIREFDLELAPANASATVHALYKQQTQNGIYSNIVKQLINQFPKVFSGNLGSFNKYKISLRLKPDAKPIFFKARPVPYALKEKIDKELDRLLSLGILKPVEHSDYASPVVPVLKKDGNIRLCADYSVTINKQLLIDQYPLPTVNDLLSKLHGGMQFSKIDLSMAYNQFILTEDSQSLTCINTHRGLFNYTRLVFGLSSAPAVFQRAMECLLSGIDGIIFLLDDILITGTNEAQHKHRLNEVLQRLADAGLTVQMSKCEFFKDEISYLGHVIDKYGIRKSLDKVKAIIKAPKPTNVSQLQSFLGLTNYYRNFVPDASSVLSPLYNLLNKNTKWEWTRDHDEAFVQIKNILASDKTLAHFDPKAKLILTVDASPTGLGAVLSQVGSDGLEKPLSYASRTLNAAEKKYAQIQKEATAIIFGIRRFHQYLYGRAEPFTLRTDHKPLLAIFGPHKGIPEVSANRLQRYAIFLTAYNYTIEYISSKQNSADYLSRACWEEGHEETSEELAECEDRATYVNFITDGDLPVTLSDMRRETARDPYLTIVIRYILNGWPRKIDDTNLKPFFNCRSQLSYENGILMRGHKVVIPSSLHNTICKELHSSHFGVVKMKAEARKRLWFPGVDAALEGLAAACGVCCALRPAPPHAALAPWPLPPHPFYRIHVDFLGPFHGYMFLIIVDAYSKWVECYDMSSTYNSKAVINKMYDLMSRFGIPHTLVSDNGTSFTSGEFNDFCKRNGIQHVLSPVYHPASNGQAESFVKIVKKGIKGIILEGCNKKTIQEKINKFLFDYRNSKNSTTDQSPAELVYGRSLRSRLDLINPVAPPPSSTELNRTVELKQSLQAKYYKGIKRAVYKENDCVWITKNTDKKKFTWLEGKIKKKIGHVMYVVYVPVLNCEVTRHIDQIRPRRDTISPRLDSAQSSDQSWDPDLIPDVSPSPPATDQGDTVAQPGRDGEVPAGPNQGEIAEAPKTPPRAADAAERRRAISPIFSTPTSDPYYDTDVDT</sequence>
<gene>
    <name evidence="12" type="ORF">PYW07_014961</name>
</gene>
<dbReference type="Gene3D" id="3.30.420.10">
    <property type="entry name" value="Ribonuclease H-like superfamily/Ribonuclease H"/>
    <property type="match status" value="1"/>
</dbReference>
<evidence type="ECO:0000259" key="11">
    <source>
        <dbReference type="PROSITE" id="PS50994"/>
    </source>
</evidence>
<dbReference type="Gene3D" id="1.10.340.70">
    <property type="match status" value="1"/>
</dbReference>
<keyword evidence="6" id="KW-0511">Multifunctional enzyme</keyword>
<dbReference type="GO" id="GO:0003676">
    <property type="term" value="F:nucleic acid binding"/>
    <property type="evidence" value="ECO:0007669"/>
    <property type="project" value="InterPro"/>
</dbReference>
<feature type="domain" description="Integrase catalytic" evidence="11">
    <location>
        <begin position="1015"/>
        <end position="1171"/>
    </location>
</feature>
<dbReference type="PROSITE" id="PS50994">
    <property type="entry name" value="INTEGRASE"/>
    <property type="match status" value="1"/>
</dbReference>
<accession>A0AAD8DZG8</accession>
<dbReference type="Gene3D" id="3.10.10.10">
    <property type="entry name" value="HIV Type 1 Reverse Transcriptase, subunit A, domain 1"/>
    <property type="match status" value="1"/>
</dbReference>
<evidence type="ECO:0000256" key="5">
    <source>
        <dbReference type="ARBA" id="ARBA00022759"/>
    </source>
</evidence>
<keyword evidence="13" id="KW-1185">Reference proteome</keyword>
<reference evidence="12" key="1">
    <citation type="submission" date="2023-03" db="EMBL/GenBank/DDBJ databases">
        <title>Chromosome-level genomes of two armyworms, Mythimna separata and Mythimna loreyi, provide insights into the biosynthesis and reception of sex pheromones.</title>
        <authorList>
            <person name="Zhao H."/>
        </authorList>
    </citation>
    <scope>NUCLEOTIDE SEQUENCE</scope>
    <source>
        <strain evidence="12">BeijingLab</strain>
        <tissue evidence="12">Pupa</tissue>
    </source>
</reference>
<keyword evidence="4" id="KW-0540">Nuclease</keyword>
<dbReference type="EC" id="2.7.7.49" evidence="1"/>
<evidence type="ECO:0000256" key="8">
    <source>
        <dbReference type="SAM" id="MobiDB-lite"/>
    </source>
</evidence>
<dbReference type="GO" id="GO:0003964">
    <property type="term" value="F:RNA-directed DNA polymerase activity"/>
    <property type="evidence" value="ECO:0007669"/>
    <property type="project" value="UniProtKB-EC"/>
</dbReference>
<dbReference type="Gene3D" id="4.10.60.10">
    <property type="entry name" value="Zinc finger, CCHC-type"/>
    <property type="match status" value="1"/>
</dbReference>
<dbReference type="InterPro" id="IPR000477">
    <property type="entry name" value="RT_dom"/>
</dbReference>
<dbReference type="SUPFAM" id="SSF56672">
    <property type="entry name" value="DNA/RNA polymerases"/>
    <property type="match status" value="1"/>
</dbReference>
<evidence type="ECO:0000256" key="1">
    <source>
        <dbReference type="ARBA" id="ARBA00012493"/>
    </source>
</evidence>
<comment type="caution">
    <text evidence="12">The sequence shown here is derived from an EMBL/GenBank/DDBJ whole genome shotgun (WGS) entry which is preliminary data.</text>
</comment>
<dbReference type="InterPro" id="IPR034128">
    <property type="entry name" value="K02A2.6-like"/>
</dbReference>
<keyword evidence="5" id="KW-0378">Hydrolase</keyword>
<dbReference type="GO" id="GO:0008270">
    <property type="term" value="F:zinc ion binding"/>
    <property type="evidence" value="ECO:0007669"/>
    <property type="project" value="UniProtKB-KW"/>
</dbReference>
<dbReference type="InterPro" id="IPR001584">
    <property type="entry name" value="Integrase_cat-core"/>
</dbReference>
<keyword evidence="2" id="KW-0808">Transferase</keyword>